<evidence type="ECO:0000313" key="10">
    <source>
        <dbReference type="Proteomes" id="UP000322553"/>
    </source>
</evidence>
<dbReference type="GO" id="GO:0004497">
    <property type="term" value="F:monooxygenase activity"/>
    <property type="evidence" value="ECO:0007669"/>
    <property type="project" value="UniProtKB-KW"/>
</dbReference>
<protein>
    <submittedName>
        <fullName evidence="9">Monooxygenase</fullName>
    </submittedName>
</protein>
<dbReference type="PANTHER" id="PTHR43876:SF7">
    <property type="entry name" value="UBIQUINONE BIOSYNTHESIS MONOOXYGENASE COQ6, MITOCHONDRIAL"/>
    <property type="match status" value="1"/>
</dbReference>
<gene>
    <name evidence="9" type="ORF">FY550_00110</name>
</gene>
<evidence type="ECO:0000256" key="5">
    <source>
        <dbReference type="ARBA" id="ARBA00022827"/>
    </source>
</evidence>
<dbReference type="GO" id="GO:0071949">
    <property type="term" value="F:FAD binding"/>
    <property type="evidence" value="ECO:0007669"/>
    <property type="project" value="InterPro"/>
</dbReference>
<dbReference type="InterPro" id="IPR051205">
    <property type="entry name" value="UbiH/COQ6_monooxygenase"/>
</dbReference>
<evidence type="ECO:0000259" key="8">
    <source>
        <dbReference type="Pfam" id="PF01494"/>
    </source>
</evidence>
<organism evidence="9 10">
    <name type="scientific">Kushneria phosphatilytica</name>
    <dbReference type="NCBI Taxonomy" id="657387"/>
    <lineage>
        <taxon>Bacteria</taxon>
        <taxon>Pseudomonadati</taxon>
        <taxon>Pseudomonadota</taxon>
        <taxon>Gammaproteobacteria</taxon>
        <taxon>Oceanospirillales</taxon>
        <taxon>Halomonadaceae</taxon>
        <taxon>Kushneria</taxon>
    </lineage>
</organism>
<accession>A0A5C0ZV15</accession>
<dbReference type="Pfam" id="PF01494">
    <property type="entry name" value="FAD_binding_3"/>
    <property type="match status" value="1"/>
</dbReference>
<evidence type="ECO:0000256" key="3">
    <source>
        <dbReference type="ARBA" id="ARBA00005349"/>
    </source>
</evidence>
<evidence type="ECO:0000256" key="6">
    <source>
        <dbReference type="ARBA" id="ARBA00023002"/>
    </source>
</evidence>
<keyword evidence="10" id="KW-1185">Reference proteome</keyword>
<comment type="cofactor">
    <cofactor evidence="1">
        <name>FAD</name>
        <dbReference type="ChEBI" id="CHEBI:57692"/>
    </cofactor>
</comment>
<dbReference type="InterPro" id="IPR036188">
    <property type="entry name" value="FAD/NAD-bd_sf"/>
</dbReference>
<keyword evidence="5" id="KW-0274">FAD</keyword>
<evidence type="ECO:0000256" key="2">
    <source>
        <dbReference type="ARBA" id="ARBA00004749"/>
    </source>
</evidence>
<dbReference type="InterPro" id="IPR010971">
    <property type="entry name" value="UbiH/COQ6"/>
</dbReference>
<dbReference type="PANTHER" id="PTHR43876">
    <property type="entry name" value="UBIQUINONE BIOSYNTHESIS MONOOXYGENASE COQ6, MITOCHONDRIAL"/>
    <property type="match status" value="1"/>
</dbReference>
<dbReference type="AlphaFoldDB" id="A0A5C0ZV15"/>
<feature type="domain" description="FAD-binding" evidence="8">
    <location>
        <begin position="173"/>
        <end position="367"/>
    </location>
</feature>
<comment type="pathway">
    <text evidence="2">Cofactor biosynthesis; ubiquinone biosynthesis.</text>
</comment>
<dbReference type="GO" id="GO:0016705">
    <property type="term" value="F:oxidoreductase activity, acting on paired donors, with incorporation or reduction of molecular oxygen"/>
    <property type="evidence" value="ECO:0007669"/>
    <property type="project" value="InterPro"/>
</dbReference>
<dbReference type="EMBL" id="CP043420">
    <property type="protein sequence ID" value="QEL09684.1"/>
    <property type="molecule type" value="Genomic_DNA"/>
</dbReference>
<reference evidence="9 10" key="1">
    <citation type="submission" date="2019-08" db="EMBL/GenBank/DDBJ databases">
        <title>Complete genome sequence of Kushneria sp. YCWA18, a halophilic phosphate-solubilizing bacterium isolated from Daqiao saltern in China.</title>
        <authorList>
            <person name="Du G.-X."/>
            <person name="Qu L.-Y."/>
        </authorList>
    </citation>
    <scope>NUCLEOTIDE SEQUENCE [LARGE SCALE GENOMIC DNA]</scope>
    <source>
        <strain evidence="9 10">YCWA18</strain>
    </source>
</reference>
<name>A0A5C0ZV15_9GAMM</name>
<dbReference type="PRINTS" id="PR00420">
    <property type="entry name" value="RNGMNOXGNASE"/>
</dbReference>
<keyword evidence="6" id="KW-0560">Oxidoreductase</keyword>
<comment type="similarity">
    <text evidence="3">Belongs to the UbiH/COQ6 family.</text>
</comment>
<dbReference type="Gene3D" id="3.50.50.60">
    <property type="entry name" value="FAD/NAD(P)-binding domain"/>
    <property type="match status" value="2"/>
</dbReference>
<evidence type="ECO:0000256" key="1">
    <source>
        <dbReference type="ARBA" id="ARBA00001974"/>
    </source>
</evidence>
<dbReference type="SUPFAM" id="SSF51905">
    <property type="entry name" value="FAD/NAD(P)-binding domain"/>
    <property type="match status" value="1"/>
</dbReference>
<dbReference type="KEGG" id="kuy:FY550_00110"/>
<dbReference type="InterPro" id="IPR002938">
    <property type="entry name" value="FAD-bd"/>
</dbReference>
<dbReference type="OrthoDB" id="9769565at2"/>
<dbReference type="Proteomes" id="UP000322553">
    <property type="component" value="Chromosome"/>
</dbReference>
<evidence type="ECO:0000256" key="7">
    <source>
        <dbReference type="ARBA" id="ARBA00023033"/>
    </source>
</evidence>
<evidence type="ECO:0000313" key="9">
    <source>
        <dbReference type="EMBL" id="QEL09684.1"/>
    </source>
</evidence>
<sequence length="410" mass="45753">MADDTMADTDLQRFDVVIQGGGIVGLAMAARLGEIEARSPIDGHPGLTIAVIDADQAPEALSEDTLALRTTSLNAGAINLLERNGVLAHLPEWFLTTFDRLEVGDRTRPVALSFDASDIQLPRFGVFVENDRLRYALWQLLKQRERVSLLAESRVRTREVLPDRQRLILDNGDIIEGALLIGADGARSMVRRDAGIDARSRDYAQNAQVINVRLAEHRDIHTTWQVFAPEGPLALLPLHDRQASLIWYDRPGTVQSRMAMDDEMLKATIRQHFPPRLPEIETIIERGQFPIARQHAQRYIAPRLALIGDAAHVIHPMAGQGVNLGLADVEILGDQLDRALRYGRDLGDQRALKHYQRHQWPRNAAMLTAVDQLYDIFRSPMADLFGRGLGGANHITPVKRLMMKMAVGPT</sequence>
<dbReference type="UniPathway" id="UPA00232"/>
<keyword evidence="7 9" id="KW-0503">Monooxygenase</keyword>
<keyword evidence="4" id="KW-0285">Flavoprotein</keyword>
<dbReference type="GO" id="GO:0006744">
    <property type="term" value="P:ubiquinone biosynthetic process"/>
    <property type="evidence" value="ECO:0007669"/>
    <property type="project" value="UniProtKB-UniPathway"/>
</dbReference>
<proteinExistence type="inferred from homology"/>
<dbReference type="NCBIfam" id="TIGR01988">
    <property type="entry name" value="Ubi-OHases"/>
    <property type="match status" value="1"/>
</dbReference>
<evidence type="ECO:0000256" key="4">
    <source>
        <dbReference type="ARBA" id="ARBA00022630"/>
    </source>
</evidence>